<protein>
    <submittedName>
        <fullName evidence="4">Acyl-CoA thioesterase</fullName>
    </submittedName>
</protein>
<dbReference type="EMBL" id="JAFMPT010000003">
    <property type="protein sequence ID" value="MCC1483623.1"/>
    <property type="molecule type" value="Genomic_DNA"/>
</dbReference>
<reference evidence="4" key="1">
    <citation type="submission" date="2021-03" db="EMBL/GenBank/DDBJ databases">
        <authorList>
            <person name="Ping X."/>
        </authorList>
    </citation>
    <scope>NUCLEOTIDE SEQUENCE</scope>
    <source>
        <strain evidence="4">E313</strain>
    </source>
</reference>
<keyword evidence="5" id="KW-1185">Reference proteome</keyword>
<dbReference type="InterPro" id="IPR002864">
    <property type="entry name" value="Acyl-ACP_thioesterase_NHD"/>
</dbReference>
<feature type="domain" description="Acyl-ACP thioesterase N-terminal hotdog" evidence="3">
    <location>
        <begin position="4"/>
        <end position="128"/>
    </location>
</feature>
<comment type="similarity">
    <text evidence="1">Belongs to the 4-hydroxybenzoyl-CoA thioesterase family.</text>
</comment>
<dbReference type="RefSeq" id="WP_317207418.1">
    <property type="nucleotide sequence ID" value="NZ_JAFMPT010000003.1"/>
</dbReference>
<dbReference type="Proteomes" id="UP000778797">
    <property type="component" value="Unassembled WGS sequence"/>
</dbReference>
<name>A0ABS8EK78_9FLAO</name>
<dbReference type="PANTHER" id="PTHR31793:SF27">
    <property type="entry name" value="NOVEL THIOESTERASE SUPERFAMILY DOMAIN AND SAPOSIN A-TYPE DOMAIN CONTAINING PROTEIN (0610012H03RIK)"/>
    <property type="match status" value="1"/>
</dbReference>
<accession>A0ABS8EK78</accession>
<evidence type="ECO:0000313" key="4">
    <source>
        <dbReference type="EMBL" id="MCC1483623.1"/>
    </source>
</evidence>
<proteinExistence type="inferred from homology"/>
<dbReference type="CDD" id="cd00586">
    <property type="entry name" value="4HBT"/>
    <property type="match status" value="1"/>
</dbReference>
<evidence type="ECO:0000259" key="3">
    <source>
        <dbReference type="Pfam" id="PF01643"/>
    </source>
</evidence>
<reference evidence="4" key="2">
    <citation type="submission" date="2021-10" db="EMBL/GenBank/DDBJ databases">
        <title>Genome of Winogradskyella sp. E313.</title>
        <authorList>
            <person name="Zhou Y."/>
        </authorList>
    </citation>
    <scope>NUCLEOTIDE SEQUENCE</scope>
    <source>
        <strain evidence="4">E313</strain>
    </source>
</reference>
<dbReference type="InterPro" id="IPR050563">
    <property type="entry name" value="4-hydroxybenzoyl-CoA_TE"/>
</dbReference>
<evidence type="ECO:0000256" key="2">
    <source>
        <dbReference type="ARBA" id="ARBA00022801"/>
    </source>
</evidence>
<sequence length="130" mass="15131">MMQIYQKQITVTKDDLDQLLHVNNVRYVQWVQDIAEEHWLKNASQEILDSCFWVLINHNISYKAPALLGDSILIKTFILKSEGVSSVRKVEMYNQTSKKQIIDSETTWCLVSSKSKRPTRITSEIVNLFN</sequence>
<dbReference type="Gene3D" id="3.10.129.10">
    <property type="entry name" value="Hotdog Thioesterase"/>
    <property type="match status" value="1"/>
</dbReference>
<gene>
    <name evidence="4" type="ORF">J1C55_03385</name>
</gene>
<organism evidence="4 5">
    <name type="scientific">Winogradskyella immobilis</name>
    <dbReference type="NCBI Taxonomy" id="2816852"/>
    <lineage>
        <taxon>Bacteria</taxon>
        <taxon>Pseudomonadati</taxon>
        <taxon>Bacteroidota</taxon>
        <taxon>Flavobacteriia</taxon>
        <taxon>Flavobacteriales</taxon>
        <taxon>Flavobacteriaceae</taxon>
        <taxon>Winogradskyella</taxon>
    </lineage>
</organism>
<dbReference type="SUPFAM" id="SSF54637">
    <property type="entry name" value="Thioesterase/thiol ester dehydrase-isomerase"/>
    <property type="match status" value="1"/>
</dbReference>
<evidence type="ECO:0000313" key="5">
    <source>
        <dbReference type="Proteomes" id="UP000778797"/>
    </source>
</evidence>
<evidence type="ECO:0000256" key="1">
    <source>
        <dbReference type="ARBA" id="ARBA00005953"/>
    </source>
</evidence>
<comment type="caution">
    <text evidence="4">The sequence shown here is derived from an EMBL/GenBank/DDBJ whole genome shotgun (WGS) entry which is preliminary data.</text>
</comment>
<dbReference type="InterPro" id="IPR029069">
    <property type="entry name" value="HotDog_dom_sf"/>
</dbReference>
<dbReference type="Pfam" id="PF01643">
    <property type="entry name" value="Acyl-ACP_TE"/>
    <property type="match status" value="1"/>
</dbReference>
<keyword evidence="2" id="KW-0378">Hydrolase</keyword>
<dbReference type="PANTHER" id="PTHR31793">
    <property type="entry name" value="4-HYDROXYBENZOYL-COA THIOESTERASE FAMILY MEMBER"/>
    <property type="match status" value="1"/>
</dbReference>